<evidence type="ECO:0000313" key="3">
    <source>
        <dbReference type="EMBL" id="EKW9778064.1"/>
    </source>
</evidence>
<dbReference type="Pfam" id="PF10881">
    <property type="entry name" value="DUF2726"/>
    <property type="match status" value="1"/>
</dbReference>
<organism evidence="2">
    <name type="scientific">Proteus mirabilis</name>
    <dbReference type="NCBI Taxonomy" id="584"/>
    <lineage>
        <taxon>Bacteria</taxon>
        <taxon>Pseudomonadati</taxon>
        <taxon>Pseudomonadota</taxon>
        <taxon>Gammaproteobacteria</taxon>
        <taxon>Enterobacterales</taxon>
        <taxon>Morganellaceae</taxon>
        <taxon>Proteus</taxon>
    </lineage>
</organism>
<feature type="domain" description="DUF2726" evidence="1">
    <location>
        <begin position="6"/>
        <end position="88"/>
    </location>
</feature>
<reference evidence="2" key="1">
    <citation type="submission" date="2017-05" db="EMBL/GenBank/DDBJ databases">
        <authorList>
            <person name="Song R."/>
            <person name="Chenine A.L."/>
            <person name="Ruprecht R.M."/>
        </authorList>
    </citation>
    <scope>NUCLEOTIDE SEQUENCE</scope>
    <source>
        <strain evidence="2">A64421</strain>
        <plasmid evidence="2">pPM64421b</plasmid>
    </source>
</reference>
<dbReference type="Proteomes" id="UP001171165">
    <property type="component" value="Unassembled WGS sequence"/>
</dbReference>
<dbReference type="NCBIfam" id="NF041452">
    <property type="entry name" value="DDP3"/>
    <property type="match status" value="1"/>
</dbReference>
<geneLocation type="plasmid" evidence="2">
    <name>pPM64421b</name>
</geneLocation>
<sequence>MSYLRQQFLTEEESKLLVILQENVKENYHVFCKVRLSEFLYSSQKMGTSEFFNEFEIINSINLPFAIYDTLENQLVAAISYINPIEKSNLLENQDIKVIHLTMLKDTLTNGELSMFYSDSV</sequence>
<dbReference type="EMBL" id="ABKSPD020000023">
    <property type="protein sequence ID" value="EKW9778064.1"/>
    <property type="molecule type" value="Genomic_DNA"/>
</dbReference>
<dbReference type="InterPro" id="IPR024402">
    <property type="entry name" value="DUF2726"/>
</dbReference>
<protein>
    <submittedName>
        <fullName evidence="2">DUF2726 domain-containing protein</fullName>
    </submittedName>
</protein>
<keyword evidence="2" id="KW-0614">Plasmid</keyword>
<reference evidence="3" key="2">
    <citation type="submission" date="2023-06" db="EMBL/GenBank/DDBJ databases">
        <authorList>
            <consortium name="Clinical and Environmental Microbiology Branch: Whole genome sequencing antimicrobial resistance pathogens in the healthcare setting"/>
        </authorList>
    </citation>
    <scope>NUCLEOTIDE SEQUENCE</scope>
    <source>
        <strain evidence="3">Microbial</strain>
    </source>
</reference>
<evidence type="ECO:0000259" key="1">
    <source>
        <dbReference type="Pfam" id="PF10881"/>
    </source>
</evidence>
<evidence type="ECO:0000313" key="2">
    <source>
        <dbReference type="EMBL" id="ASF81002.1"/>
    </source>
</evidence>
<accession>A0A218N4D1</accession>
<dbReference type="AlphaFoldDB" id="A0A218N4D1"/>
<name>A0A218N4D1_PROMI</name>
<proteinExistence type="predicted"/>
<gene>
    <name evidence="2" type="ORF">PM64421b_00003</name>
    <name evidence="3" type="ORF">PW210_003951</name>
</gene>
<dbReference type="InterPro" id="IPR048237">
    <property type="entry name" value="DDP3-like"/>
</dbReference>
<dbReference type="EMBL" id="MF150117">
    <property type="protein sequence ID" value="ASF81002.1"/>
    <property type="molecule type" value="Genomic_DNA"/>
</dbReference>
<dbReference type="RefSeq" id="WP_049195411.1">
    <property type="nucleotide sequence ID" value="NZ_BGKS01000041.1"/>
</dbReference>